<reference evidence="2 3" key="1">
    <citation type="submission" date="2020-01" db="EMBL/GenBank/DDBJ databases">
        <title>A novel Bacillus sp. from Pasinler.</title>
        <authorList>
            <person name="Adiguzel A."/>
            <person name="Ay H."/>
            <person name="Baltaci M.O."/>
        </authorList>
    </citation>
    <scope>NUCLEOTIDE SEQUENCE [LARGE SCALE GENOMIC DNA]</scope>
    <source>
        <strain evidence="2 3">P1</strain>
    </source>
</reference>
<sequence>MVFNEIMALIFPSIIGILLYVKFTNKTLSILEALGITVLFNLVTNCICYAILYFFKGRQDFLFTPLFTIKYCLTAVVVVIIIVIAYRFIELNFKVKLKVENTEND</sequence>
<feature type="transmembrane region" description="Helical" evidence="1">
    <location>
        <begin position="6"/>
        <end position="23"/>
    </location>
</feature>
<protein>
    <submittedName>
        <fullName evidence="2">Uncharacterized protein</fullName>
    </submittedName>
</protein>
<feature type="transmembrane region" description="Helical" evidence="1">
    <location>
        <begin position="30"/>
        <end position="55"/>
    </location>
</feature>
<organism evidence="2 3">
    <name type="scientific">Pallidibacillus pasinlerensis</name>
    <dbReference type="NCBI Taxonomy" id="2703818"/>
    <lineage>
        <taxon>Bacteria</taxon>
        <taxon>Bacillati</taxon>
        <taxon>Bacillota</taxon>
        <taxon>Bacilli</taxon>
        <taxon>Bacillales</taxon>
        <taxon>Bacillaceae</taxon>
        <taxon>Pallidibacillus</taxon>
    </lineage>
</organism>
<dbReference type="EMBL" id="JAACYS010000002">
    <property type="protein sequence ID" value="NCU16272.1"/>
    <property type="molecule type" value="Genomic_DNA"/>
</dbReference>
<evidence type="ECO:0000313" key="3">
    <source>
        <dbReference type="Proteomes" id="UP000743899"/>
    </source>
</evidence>
<gene>
    <name evidence="2" type="ORF">GW534_00585</name>
</gene>
<keyword evidence="1" id="KW-1133">Transmembrane helix</keyword>
<accession>A0ABW9ZYM1</accession>
<name>A0ABW9ZYM1_9BACI</name>
<evidence type="ECO:0000256" key="1">
    <source>
        <dbReference type="SAM" id="Phobius"/>
    </source>
</evidence>
<proteinExistence type="predicted"/>
<keyword evidence="1" id="KW-0812">Transmembrane</keyword>
<dbReference type="RefSeq" id="WP_161919111.1">
    <property type="nucleotide sequence ID" value="NZ_JAACYS010000002.1"/>
</dbReference>
<keyword evidence="1" id="KW-0472">Membrane</keyword>
<comment type="caution">
    <text evidence="2">The sequence shown here is derived from an EMBL/GenBank/DDBJ whole genome shotgun (WGS) entry which is preliminary data.</text>
</comment>
<evidence type="ECO:0000313" key="2">
    <source>
        <dbReference type="EMBL" id="NCU16272.1"/>
    </source>
</evidence>
<feature type="transmembrane region" description="Helical" evidence="1">
    <location>
        <begin position="67"/>
        <end position="89"/>
    </location>
</feature>
<keyword evidence="3" id="KW-1185">Reference proteome</keyword>
<dbReference type="Proteomes" id="UP000743899">
    <property type="component" value="Unassembled WGS sequence"/>
</dbReference>